<dbReference type="InterPro" id="IPR035992">
    <property type="entry name" value="Ricin_B-like_lectins"/>
</dbReference>
<evidence type="ECO:0000256" key="1">
    <source>
        <dbReference type="PROSITE-ProRule" id="PRU00221"/>
    </source>
</evidence>
<dbReference type="InterPro" id="IPR001680">
    <property type="entry name" value="WD40_rpt"/>
</dbReference>
<dbReference type="Pfam" id="PF00400">
    <property type="entry name" value="WD40"/>
    <property type="match status" value="3"/>
</dbReference>
<dbReference type="PANTHER" id="PTHR19879:SF9">
    <property type="entry name" value="TRANSCRIPTION INITIATION FACTOR TFIID SUBUNIT 5"/>
    <property type="match status" value="1"/>
</dbReference>
<reference evidence="2" key="2">
    <citation type="journal article" date="2020" name="Nat. Commun.">
        <title>Large-scale genome sequencing of mycorrhizal fungi provides insights into the early evolution of symbiotic traits.</title>
        <authorList>
            <person name="Miyauchi S."/>
            <person name="Kiss E."/>
            <person name="Kuo A."/>
            <person name="Drula E."/>
            <person name="Kohler A."/>
            <person name="Sanchez-Garcia M."/>
            <person name="Morin E."/>
            <person name="Andreopoulos B."/>
            <person name="Barry K.W."/>
            <person name="Bonito G."/>
            <person name="Buee M."/>
            <person name="Carver A."/>
            <person name="Chen C."/>
            <person name="Cichocki N."/>
            <person name="Clum A."/>
            <person name="Culley D."/>
            <person name="Crous P.W."/>
            <person name="Fauchery L."/>
            <person name="Girlanda M."/>
            <person name="Hayes R.D."/>
            <person name="Keri Z."/>
            <person name="LaButti K."/>
            <person name="Lipzen A."/>
            <person name="Lombard V."/>
            <person name="Magnuson J."/>
            <person name="Maillard F."/>
            <person name="Murat C."/>
            <person name="Nolan M."/>
            <person name="Ohm R.A."/>
            <person name="Pangilinan J."/>
            <person name="Pereira M.F."/>
            <person name="Perotto S."/>
            <person name="Peter M."/>
            <person name="Pfister S."/>
            <person name="Riley R."/>
            <person name="Sitrit Y."/>
            <person name="Stielow J.B."/>
            <person name="Szollosi G."/>
            <person name="Zifcakova L."/>
            <person name="Stursova M."/>
            <person name="Spatafora J.W."/>
            <person name="Tedersoo L."/>
            <person name="Vaario L.M."/>
            <person name="Yamada A."/>
            <person name="Yan M."/>
            <person name="Wang P."/>
            <person name="Xu J."/>
            <person name="Bruns T."/>
            <person name="Baldrian P."/>
            <person name="Vilgalys R."/>
            <person name="Dunand C."/>
            <person name="Henrissat B."/>
            <person name="Grigoriev I.V."/>
            <person name="Hibbett D."/>
            <person name="Nagy L.G."/>
            <person name="Martin F.M."/>
        </authorList>
    </citation>
    <scope>NUCLEOTIDE SEQUENCE</scope>
    <source>
        <strain evidence="2">BED1</strain>
    </source>
</reference>
<dbReference type="SMART" id="SM00320">
    <property type="entry name" value="WD40"/>
    <property type="match status" value="5"/>
</dbReference>
<name>A0AAD4BI04_BOLED</name>
<dbReference type="EMBL" id="WHUW01000050">
    <property type="protein sequence ID" value="KAF8431485.1"/>
    <property type="molecule type" value="Genomic_DNA"/>
</dbReference>
<dbReference type="SUPFAM" id="SSF50370">
    <property type="entry name" value="Ricin B-like lectins"/>
    <property type="match status" value="1"/>
</dbReference>
<keyword evidence="3" id="KW-1185">Reference proteome</keyword>
<dbReference type="CDD" id="cd00161">
    <property type="entry name" value="beta-trefoil_Ricin-like"/>
    <property type="match status" value="1"/>
</dbReference>
<feature type="repeat" description="WD" evidence="1">
    <location>
        <begin position="101"/>
        <end position="132"/>
    </location>
</feature>
<evidence type="ECO:0000313" key="2">
    <source>
        <dbReference type="EMBL" id="KAF8431485.1"/>
    </source>
</evidence>
<dbReference type="InterPro" id="IPR015943">
    <property type="entry name" value="WD40/YVTN_repeat-like_dom_sf"/>
</dbReference>
<dbReference type="PANTHER" id="PTHR19879">
    <property type="entry name" value="TRANSCRIPTION INITIATION FACTOR TFIID"/>
    <property type="match status" value="1"/>
</dbReference>
<proteinExistence type="predicted"/>
<dbReference type="PROSITE" id="PS50082">
    <property type="entry name" value="WD_REPEATS_2"/>
    <property type="match status" value="1"/>
</dbReference>
<organism evidence="2 3">
    <name type="scientific">Boletus edulis BED1</name>
    <dbReference type="NCBI Taxonomy" id="1328754"/>
    <lineage>
        <taxon>Eukaryota</taxon>
        <taxon>Fungi</taxon>
        <taxon>Dikarya</taxon>
        <taxon>Basidiomycota</taxon>
        <taxon>Agaricomycotina</taxon>
        <taxon>Agaricomycetes</taxon>
        <taxon>Agaricomycetidae</taxon>
        <taxon>Boletales</taxon>
        <taxon>Boletineae</taxon>
        <taxon>Boletaceae</taxon>
        <taxon>Boletoideae</taxon>
        <taxon>Boletus</taxon>
    </lineage>
</organism>
<accession>A0AAD4BI04</accession>
<dbReference type="InterPro" id="IPR011047">
    <property type="entry name" value="Quinoprotein_ADH-like_sf"/>
</dbReference>
<dbReference type="AlphaFoldDB" id="A0AAD4BI04"/>
<protein>
    <submittedName>
        <fullName evidence="2">Quinon protein alcohol dehydrogenase-like superfamily</fullName>
    </submittedName>
</protein>
<reference evidence="2" key="1">
    <citation type="submission" date="2019-10" db="EMBL/GenBank/DDBJ databases">
        <authorList>
            <consortium name="DOE Joint Genome Institute"/>
            <person name="Kuo A."/>
            <person name="Miyauchi S."/>
            <person name="Kiss E."/>
            <person name="Drula E."/>
            <person name="Kohler A."/>
            <person name="Sanchez-Garcia M."/>
            <person name="Andreopoulos B."/>
            <person name="Barry K.W."/>
            <person name="Bonito G."/>
            <person name="Buee M."/>
            <person name="Carver A."/>
            <person name="Chen C."/>
            <person name="Cichocki N."/>
            <person name="Clum A."/>
            <person name="Culley D."/>
            <person name="Crous P.W."/>
            <person name="Fauchery L."/>
            <person name="Girlanda M."/>
            <person name="Hayes R."/>
            <person name="Keri Z."/>
            <person name="LaButti K."/>
            <person name="Lipzen A."/>
            <person name="Lombard V."/>
            <person name="Magnuson J."/>
            <person name="Maillard F."/>
            <person name="Morin E."/>
            <person name="Murat C."/>
            <person name="Nolan M."/>
            <person name="Ohm R."/>
            <person name="Pangilinan J."/>
            <person name="Pereira M."/>
            <person name="Perotto S."/>
            <person name="Peter M."/>
            <person name="Riley R."/>
            <person name="Sitrit Y."/>
            <person name="Stielow B."/>
            <person name="Szollosi G."/>
            <person name="Zifcakova L."/>
            <person name="Stursova M."/>
            <person name="Spatafora J.W."/>
            <person name="Tedersoo L."/>
            <person name="Vaario L.-M."/>
            <person name="Yamada A."/>
            <person name="Yan M."/>
            <person name="Wang P."/>
            <person name="Xu J."/>
            <person name="Bruns T."/>
            <person name="Baldrian P."/>
            <person name="Vilgalys R."/>
            <person name="Henrissat B."/>
            <person name="Grigoriev I.V."/>
            <person name="Hibbett D."/>
            <person name="Nagy L.G."/>
            <person name="Martin F.M."/>
        </authorList>
    </citation>
    <scope>NUCLEOTIDE SEQUENCE</scope>
    <source>
        <strain evidence="2">BED1</strain>
    </source>
</reference>
<evidence type="ECO:0000313" key="3">
    <source>
        <dbReference type="Proteomes" id="UP001194468"/>
    </source>
</evidence>
<gene>
    <name evidence="2" type="ORF">L210DRAFT_3633707</name>
</gene>
<sequence>MSNTGATVINGGSGVRSLTFLKDGKHFLSANDQGMVQKWSVDGKEVGRAVNVMNNSIITGMAISELPTRNLMVFAGLRLATVWDMNVLDADGPNPPMALGRMEHSDWVNPVDISPTATRFATGVDDRTANIWIIPDGTQVMGWHVRLLPLHDSPVRGVKFSPDGKYLATGDSTGVRIYDADSAELHRSFRMPVTSWPSTPIQWPSAQSMFVLSGNTVNRVNPDGGWFLASWTVSGAAVAHFGTISLAINGRFIACTAGSSISLWDTSTSARISFVIQLPSQVWSIAISPDNKYLASSHAETITLHNLNSIIPDHYRRVGDQLPPDGGANLAGQIQALREDFDAARCRCTITQTNDHPQAHTTPRIPDGKYRIRSNTGNMYLTYPGNGAGMVDVQPLDPSSASQRWTVSLVADGAYGITGNPNMPLSNSPNQRWILEPVTD</sequence>
<dbReference type="SUPFAM" id="SSF50998">
    <property type="entry name" value="Quinoprotein alcohol dehydrogenase-like"/>
    <property type="match status" value="1"/>
</dbReference>
<comment type="caution">
    <text evidence="2">The sequence shown here is derived from an EMBL/GenBank/DDBJ whole genome shotgun (WGS) entry which is preliminary data.</text>
</comment>
<dbReference type="Proteomes" id="UP001194468">
    <property type="component" value="Unassembled WGS sequence"/>
</dbReference>
<dbReference type="Gene3D" id="2.130.10.10">
    <property type="entry name" value="YVTN repeat-like/Quinoprotein amine dehydrogenase"/>
    <property type="match status" value="2"/>
</dbReference>
<keyword evidence="1" id="KW-0853">WD repeat</keyword>